<organism evidence="4 5">
    <name type="scientific">Flavivirga spongiicola</name>
    <dbReference type="NCBI Taxonomy" id="421621"/>
    <lineage>
        <taxon>Bacteria</taxon>
        <taxon>Pseudomonadati</taxon>
        <taxon>Bacteroidota</taxon>
        <taxon>Flavobacteriia</taxon>
        <taxon>Flavobacteriales</taxon>
        <taxon>Flavobacteriaceae</taxon>
        <taxon>Flavivirga</taxon>
    </lineage>
</organism>
<dbReference type="PIRSF" id="PIRSF018266">
    <property type="entry name" value="FecR"/>
    <property type="match status" value="1"/>
</dbReference>
<dbReference type="PANTHER" id="PTHR30273">
    <property type="entry name" value="PERIPLASMIC SIGNAL SENSOR AND SIGMA FACTOR ACTIVATOR FECR-RELATED"/>
    <property type="match status" value="1"/>
</dbReference>
<dbReference type="Proteomes" id="UP001337305">
    <property type="component" value="Unassembled WGS sequence"/>
</dbReference>
<sequence>MQEREIIKYLTEKSSKSEQKKMEDWITASQENAKIFNEQKALYVAATFDNTVQEIDIEEGYIKFTKAIKPKPKYYKYAVAASIILMVGLTIFLNRDEDTSQFQDSIIVNNQIQTGTDKAILTLENGEEVTLIKGNSFQTPHATSNGKEITYNNNTSLELVYNYLTVPRGGKFHLTLSDSTEVWLNSESQLKYPVSFTDGNSRQVELVYGEAYFDVSSSTNHKGADFKVFHNKQEVEVLGTEFNIKAYKDETNIYTTLVEGKVVINAANKSKVLSPTEQANLDITSNSISITTVNVYNEISWKDDVFSFNEKSLKEIMVSLSRWYDMEVVFENKSLEEIKFVGVLRKHQSIEEILTYIMSSSINNYEIHDKTIILK</sequence>
<gene>
    <name evidence="4" type="ORF">N1F79_19385</name>
</gene>
<protein>
    <submittedName>
        <fullName evidence="4">FecR family protein</fullName>
    </submittedName>
</protein>
<evidence type="ECO:0000256" key="1">
    <source>
        <dbReference type="SAM" id="Phobius"/>
    </source>
</evidence>
<keyword evidence="1" id="KW-0812">Transmembrane</keyword>
<keyword evidence="5" id="KW-1185">Reference proteome</keyword>
<reference evidence="4 5" key="1">
    <citation type="submission" date="2022-09" db="EMBL/GenBank/DDBJ databases">
        <title>Genome sequencing of Flavivirga sp. MEBiC05379.</title>
        <authorList>
            <person name="Oh H.-M."/>
            <person name="Kwon K.K."/>
            <person name="Park M.J."/>
            <person name="Yang S.-H."/>
        </authorList>
    </citation>
    <scope>NUCLEOTIDE SEQUENCE [LARGE SCALE GENOMIC DNA]</scope>
    <source>
        <strain evidence="4 5">MEBiC05379</strain>
    </source>
</reference>
<evidence type="ECO:0000259" key="3">
    <source>
        <dbReference type="Pfam" id="PF16344"/>
    </source>
</evidence>
<dbReference type="Pfam" id="PF16344">
    <property type="entry name" value="FecR_C"/>
    <property type="match status" value="1"/>
</dbReference>
<keyword evidence="1" id="KW-0472">Membrane</keyword>
<feature type="domain" description="Protein FecR C-terminal" evidence="3">
    <location>
        <begin position="306"/>
        <end position="374"/>
    </location>
</feature>
<dbReference type="PANTHER" id="PTHR30273:SF2">
    <property type="entry name" value="PROTEIN FECR"/>
    <property type="match status" value="1"/>
</dbReference>
<accession>A0ABU7XX42</accession>
<dbReference type="Gene3D" id="3.55.50.30">
    <property type="match status" value="1"/>
</dbReference>
<evidence type="ECO:0000313" key="5">
    <source>
        <dbReference type="Proteomes" id="UP001337305"/>
    </source>
</evidence>
<name>A0ABU7XX42_9FLAO</name>
<evidence type="ECO:0000313" key="4">
    <source>
        <dbReference type="EMBL" id="MEF3835296.1"/>
    </source>
</evidence>
<dbReference type="InterPro" id="IPR006860">
    <property type="entry name" value="FecR"/>
</dbReference>
<comment type="caution">
    <text evidence="4">The sequence shown here is derived from an EMBL/GenBank/DDBJ whole genome shotgun (WGS) entry which is preliminary data.</text>
</comment>
<dbReference type="RefSeq" id="WP_303307587.1">
    <property type="nucleotide sequence ID" value="NZ_JAODOP010000004.1"/>
</dbReference>
<dbReference type="InterPro" id="IPR032508">
    <property type="entry name" value="FecR_C"/>
</dbReference>
<keyword evidence="1" id="KW-1133">Transmembrane helix</keyword>
<feature type="transmembrane region" description="Helical" evidence="1">
    <location>
        <begin position="74"/>
        <end position="93"/>
    </location>
</feature>
<dbReference type="Pfam" id="PF04773">
    <property type="entry name" value="FecR"/>
    <property type="match status" value="1"/>
</dbReference>
<dbReference type="Gene3D" id="2.60.120.1440">
    <property type="match status" value="1"/>
</dbReference>
<evidence type="ECO:0000259" key="2">
    <source>
        <dbReference type="Pfam" id="PF04773"/>
    </source>
</evidence>
<feature type="domain" description="FecR protein" evidence="2">
    <location>
        <begin position="165"/>
        <end position="262"/>
    </location>
</feature>
<dbReference type="InterPro" id="IPR012373">
    <property type="entry name" value="Ferrdict_sens_TM"/>
</dbReference>
<dbReference type="EMBL" id="JAODOP010000004">
    <property type="protein sequence ID" value="MEF3835296.1"/>
    <property type="molecule type" value="Genomic_DNA"/>
</dbReference>
<proteinExistence type="predicted"/>